<feature type="domain" description="NADP-dependent oxidoreductase" evidence="6">
    <location>
        <begin position="18"/>
        <end position="279"/>
    </location>
</feature>
<evidence type="ECO:0000256" key="4">
    <source>
        <dbReference type="PIRSR" id="PIRSR000097-1"/>
    </source>
</evidence>
<dbReference type="InterPro" id="IPR020471">
    <property type="entry name" value="AKR"/>
</dbReference>
<name>A0AAN6RYW2_9PEZI</name>
<evidence type="ECO:0000256" key="3">
    <source>
        <dbReference type="ARBA" id="ARBA00023002"/>
    </source>
</evidence>
<dbReference type="PROSITE" id="PS00062">
    <property type="entry name" value="ALDOKETO_REDUCTASE_2"/>
    <property type="match status" value="1"/>
</dbReference>
<protein>
    <submittedName>
        <fullName evidence="7">NADP-dependent oxidoreductase domain-containing protein</fullName>
    </submittedName>
</protein>
<evidence type="ECO:0000256" key="1">
    <source>
        <dbReference type="ARBA" id="ARBA00007905"/>
    </source>
</evidence>
<dbReference type="PIRSF" id="PIRSF000097">
    <property type="entry name" value="AKR"/>
    <property type="match status" value="1"/>
</dbReference>
<dbReference type="PANTHER" id="PTHR43827:SF3">
    <property type="entry name" value="NADP-DEPENDENT OXIDOREDUCTASE DOMAIN-CONTAINING PROTEIN"/>
    <property type="match status" value="1"/>
</dbReference>
<dbReference type="Gene3D" id="3.20.20.100">
    <property type="entry name" value="NADP-dependent oxidoreductase domain"/>
    <property type="match status" value="2"/>
</dbReference>
<dbReference type="AlphaFoldDB" id="A0AAN6RYW2"/>
<proteinExistence type="inferred from homology"/>
<sequence>MDLPTHFTLNNGIKIPSIGLGTFQGPEGNSKVKEIVKRALALGYRHIDGANAYGNEKEIGQGIKESGIPREEILVTSKLAQTWHEPADVERALPYPHAYKADENNATIRHPSGNGKPVIDYDLSRRYPETWQAMEKLVDSGKARSIGISNFNILKTKRILEVARIIPAVNQVEIHPYLPQPELVEFSVKHGILIQAHSPLGGRPMSVVRGRPDVPWPTEDPKIKEIAATCNMTPAQVCLSWAVQKGLPVVPKSAQEVHLKQNLQLSKLPEDCFTAVDRLSVARGGPVRFSDPANHVGFDIFDEEKDQPVGNSAPWD</sequence>
<evidence type="ECO:0000256" key="2">
    <source>
        <dbReference type="ARBA" id="ARBA00022857"/>
    </source>
</evidence>
<accession>A0AAN6RYW2</accession>
<evidence type="ECO:0000256" key="5">
    <source>
        <dbReference type="PIRSR" id="PIRSR000097-3"/>
    </source>
</evidence>
<dbReference type="InterPro" id="IPR023210">
    <property type="entry name" value="NADP_OxRdtase_dom"/>
</dbReference>
<evidence type="ECO:0000313" key="8">
    <source>
        <dbReference type="Proteomes" id="UP001303473"/>
    </source>
</evidence>
<dbReference type="InterPro" id="IPR018170">
    <property type="entry name" value="Aldo/ket_reductase_CS"/>
</dbReference>
<evidence type="ECO:0000259" key="6">
    <source>
        <dbReference type="Pfam" id="PF00248"/>
    </source>
</evidence>
<reference evidence="8" key="1">
    <citation type="journal article" date="2023" name="Mol. Phylogenet. Evol.">
        <title>Genome-scale phylogeny and comparative genomics of the fungal order Sordariales.</title>
        <authorList>
            <person name="Hensen N."/>
            <person name="Bonometti L."/>
            <person name="Westerberg I."/>
            <person name="Brannstrom I.O."/>
            <person name="Guillou S."/>
            <person name="Cros-Aarteil S."/>
            <person name="Calhoun S."/>
            <person name="Haridas S."/>
            <person name="Kuo A."/>
            <person name="Mondo S."/>
            <person name="Pangilinan J."/>
            <person name="Riley R."/>
            <person name="LaButti K."/>
            <person name="Andreopoulos B."/>
            <person name="Lipzen A."/>
            <person name="Chen C."/>
            <person name="Yan M."/>
            <person name="Daum C."/>
            <person name="Ng V."/>
            <person name="Clum A."/>
            <person name="Steindorff A."/>
            <person name="Ohm R.A."/>
            <person name="Martin F."/>
            <person name="Silar P."/>
            <person name="Natvig D.O."/>
            <person name="Lalanne C."/>
            <person name="Gautier V."/>
            <person name="Ament-Velasquez S.L."/>
            <person name="Kruys A."/>
            <person name="Hutchinson M.I."/>
            <person name="Powell A.J."/>
            <person name="Barry K."/>
            <person name="Miller A.N."/>
            <person name="Grigoriev I.V."/>
            <person name="Debuchy R."/>
            <person name="Gladieux P."/>
            <person name="Hiltunen Thoren M."/>
            <person name="Johannesson H."/>
        </authorList>
    </citation>
    <scope>NUCLEOTIDE SEQUENCE [LARGE SCALE GENOMIC DNA]</scope>
    <source>
        <strain evidence="8">CBS 340.73</strain>
    </source>
</reference>
<comment type="similarity">
    <text evidence="1">Belongs to the aldo/keto reductase family.</text>
</comment>
<dbReference type="Pfam" id="PF00248">
    <property type="entry name" value="Aldo_ket_red"/>
    <property type="match status" value="1"/>
</dbReference>
<feature type="site" description="Lowers pKa of active site Tyr" evidence="5">
    <location>
        <position position="78"/>
    </location>
</feature>
<dbReference type="GO" id="GO:0016616">
    <property type="term" value="F:oxidoreductase activity, acting on the CH-OH group of donors, NAD or NADP as acceptor"/>
    <property type="evidence" value="ECO:0007669"/>
    <property type="project" value="UniProtKB-ARBA"/>
</dbReference>
<dbReference type="PANTHER" id="PTHR43827">
    <property type="entry name" value="2,5-DIKETO-D-GLUCONIC ACID REDUCTASE"/>
    <property type="match status" value="1"/>
</dbReference>
<dbReference type="InterPro" id="IPR036812">
    <property type="entry name" value="NAD(P)_OxRdtase_dom_sf"/>
</dbReference>
<dbReference type="Proteomes" id="UP001303473">
    <property type="component" value="Unassembled WGS sequence"/>
</dbReference>
<keyword evidence="3" id="KW-0560">Oxidoreductase</keyword>
<evidence type="ECO:0000313" key="7">
    <source>
        <dbReference type="EMBL" id="KAK3934280.1"/>
    </source>
</evidence>
<organism evidence="7 8">
    <name type="scientific">Diplogelasinospora grovesii</name>
    <dbReference type="NCBI Taxonomy" id="303347"/>
    <lineage>
        <taxon>Eukaryota</taxon>
        <taxon>Fungi</taxon>
        <taxon>Dikarya</taxon>
        <taxon>Ascomycota</taxon>
        <taxon>Pezizomycotina</taxon>
        <taxon>Sordariomycetes</taxon>
        <taxon>Sordariomycetidae</taxon>
        <taxon>Sordariales</taxon>
        <taxon>Diplogelasinosporaceae</taxon>
        <taxon>Diplogelasinospora</taxon>
    </lineage>
</organism>
<dbReference type="SUPFAM" id="SSF51430">
    <property type="entry name" value="NAD(P)-linked oxidoreductase"/>
    <property type="match status" value="1"/>
</dbReference>
<keyword evidence="2" id="KW-0521">NADP</keyword>
<dbReference type="EMBL" id="MU854008">
    <property type="protein sequence ID" value="KAK3934280.1"/>
    <property type="molecule type" value="Genomic_DNA"/>
</dbReference>
<comment type="caution">
    <text evidence="7">The sequence shown here is derived from an EMBL/GenBank/DDBJ whole genome shotgun (WGS) entry which is preliminary data.</text>
</comment>
<dbReference type="CDD" id="cd19071">
    <property type="entry name" value="AKR_AKR1-5-like"/>
    <property type="match status" value="1"/>
</dbReference>
<dbReference type="PRINTS" id="PR00069">
    <property type="entry name" value="ALDKETRDTASE"/>
</dbReference>
<gene>
    <name evidence="7" type="ORF">QBC46DRAFT_400259</name>
</gene>
<dbReference type="PROSITE" id="PS00798">
    <property type="entry name" value="ALDOKETO_REDUCTASE_1"/>
    <property type="match status" value="1"/>
</dbReference>
<feature type="active site" description="Proton donor" evidence="4">
    <location>
        <position position="53"/>
    </location>
</feature>
<keyword evidence="8" id="KW-1185">Reference proteome</keyword>